<organism evidence="1 2">
    <name type="scientific">Nostoc linckia z8</name>
    <dbReference type="NCBI Taxonomy" id="1628746"/>
    <lineage>
        <taxon>Bacteria</taxon>
        <taxon>Bacillati</taxon>
        <taxon>Cyanobacteriota</taxon>
        <taxon>Cyanophyceae</taxon>
        <taxon>Nostocales</taxon>
        <taxon>Nostocaceae</taxon>
        <taxon>Nostoc</taxon>
    </lineage>
</organism>
<gene>
    <name evidence="1" type="ORF">VF08_08330</name>
</gene>
<evidence type="ECO:0000313" key="1">
    <source>
        <dbReference type="EMBL" id="PHK05370.1"/>
    </source>
</evidence>
<dbReference type="EMBL" id="LAHD01000016">
    <property type="protein sequence ID" value="PHK05370.1"/>
    <property type="molecule type" value="Genomic_DNA"/>
</dbReference>
<comment type="caution">
    <text evidence="1">The sequence shown here is derived from an EMBL/GenBank/DDBJ whole genome shotgun (WGS) entry which is preliminary data.</text>
</comment>
<dbReference type="GeneID" id="57096004"/>
<proteinExistence type="predicted"/>
<dbReference type="Gene3D" id="3.90.530.10">
    <property type="entry name" value="XPA C-terminal domain"/>
    <property type="match status" value="1"/>
</dbReference>
<accession>A0A9Q6EM66</accession>
<evidence type="ECO:0000313" key="2">
    <source>
        <dbReference type="Proteomes" id="UP000222310"/>
    </source>
</evidence>
<protein>
    <submittedName>
        <fullName evidence="1">Uncharacterized protein</fullName>
    </submittedName>
</protein>
<name>A0A9Q6EM66_NOSLI</name>
<dbReference type="InterPro" id="IPR037129">
    <property type="entry name" value="XPA_sf"/>
</dbReference>
<sequence length="283" mass="33337">MLQHQLFKHPNEIWKCTVCDWQWNSKPRTECPGVTRYDWGCHPDHLKDLVDLHKQNLKPKKGTSPSGGIYSMKRCCWTWLYDVKDCEIDNPELPPIVQWDNVGELKTVGQLKKINLAPSEDTKPRAVAWVWDKDEEWGVWIPLYHEDDCKWNPKDTWITKTQLKEKYLLSDGWIKRIGEPNRLLDNPHYRNAPSIKLYSRKRIEKFLADNAEEYAQWLDKRDKHIAIFEANRDKIFAHRNAVKEQTKMCLKCASGCSLPDGFFCAIHPMGLIDMPCRDFLSKR</sequence>
<dbReference type="AlphaFoldDB" id="A0A9Q6EM66"/>
<reference evidence="1 2" key="1">
    <citation type="submission" date="2015-02" db="EMBL/GenBank/DDBJ databases">
        <title>Nostoc linckia genome annotation.</title>
        <authorList>
            <person name="Zhou Z."/>
        </authorList>
    </citation>
    <scope>NUCLEOTIDE SEQUENCE [LARGE SCALE GENOMIC DNA]</scope>
    <source>
        <strain evidence="2">z8</strain>
    </source>
</reference>
<dbReference type="RefSeq" id="WP_099068855.1">
    <property type="nucleotide sequence ID" value="NZ_LAHD01000016.1"/>
</dbReference>
<dbReference type="Proteomes" id="UP000222310">
    <property type="component" value="Unassembled WGS sequence"/>
</dbReference>